<dbReference type="eggNOG" id="ENOG5030WJ1">
    <property type="taxonomic scope" value="Bacteria"/>
</dbReference>
<feature type="compositionally biased region" description="Low complexity" evidence="1">
    <location>
        <begin position="439"/>
        <end position="448"/>
    </location>
</feature>
<dbReference type="EMBL" id="ASRX01000052">
    <property type="protein sequence ID" value="EYF03039.1"/>
    <property type="molecule type" value="Genomic_DNA"/>
</dbReference>
<evidence type="ECO:0000256" key="1">
    <source>
        <dbReference type="SAM" id="MobiDB-lite"/>
    </source>
</evidence>
<dbReference type="OrthoDB" id="5497177at2"/>
<evidence type="ECO:0000313" key="3">
    <source>
        <dbReference type="Proteomes" id="UP000019678"/>
    </source>
</evidence>
<keyword evidence="3" id="KW-1185">Reference proteome</keyword>
<name>A0A017T1D9_9BACT</name>
<protein>
    <submittedName>
        <fullName evidence="2">Uncharacterized protein</fullName>
    </submittedName>
</protein>
<feature type="region of interest" description="Disordered" evidence="1">
    <location>
        <begin position="408"/>
        <end position="448"/>
    </location>
</feature>
<dbReference type="RefSeq" id="WP_052376208.1">
    <property type="nucleotide sequence ID" value="NZ_ASRX01000052.1"/>
</dbReference>
<gene>
    <name evidence="2" type="ORF">CAP_6302</name>
</gene>
<dbReference type="STRING" id="1192034.CAP_6302"/>
<dbReference type="Proteomes" id="UP000019678">
    <property type="component" value="Unassembled WGS sequence"/>
</dbReference>
<organism evidence="2 3">
    <name type="scientific">Chondromyces apiculatus DSM 436</name>
    <dbReference type="NCBI Taxonomy" id="1192034"/>
    <lineage>
        <taxon>Bacteria</taxon>
        <taxon>Pseudomonadati</taxon>
        <taxon>Myxococcota</taxon>
        <taxon>Polyangia</taxon>
        <taxon>Polyangiales</taxon>
        <taxon>Polyangiaceae</taxon>
        <taxon>Chondromyces</taxon>
    </lineage>
</organism>
<proteinExistence type="predicted"/>
<sequence>MAALGGVLLVSRAGSAQHARIHGIFTGSVGFTDNILSTPEVEASTPEEERIYPEADGYGVVSPGLVFRYNTPRTAQTLNYTFAANLFFRHGEANSYTNTLVYASRFVTSPTTQLSLGVVGTQGRLNTFIRDQDSGQTPLTALPAGGTSFVQGGVNQGFSKQFSPSVSVAEALGFLIYNPLTDFPQRTYNGTGSLAVLRAWENDTGSFRLNGAYTHFDNVATGEPGTTERLGRDQLITTLLVGWQHDYGRYFSHQLDLGISQATDLSGQYAQLYQPAALAALRYTREEVQAEAAYSHSAAPNVFLSQLALLDQATVRAAAPLSQVARLGAVGSLGVQVNQPIVNGTLGNAITLWLADLALLWVPVRRIPELELELRYQHVNQLAAASQIVRNSLTLSAVFTFPPDREPQMRIAMTQPFGGTQRERPRREEAPQENEEQEQQGQPAGQGE</sequence>
<evidence type="ECO:0000313" key="2">
    <source>
        <dbReference type="EMBL" id="EYF03039.1"/>
    </source>
</evidence>
<dbReference type="AlphaFoldDB" id="A0A017T1D9"/>
<feature type="compositionally biased region" description="Basic and acidic residues" evidence="1">
    <location>
        <begin position="421"/>
        <end position="430"/>
    </location>
</feature>
<comment type="caution">
    <text evidence="2">The sequence shown here is derived from an EMBL/GenBank/DDBJ whole genome shotgun (WGS) entry which is preliminary data.</text>
</comment>
<reference evidence="2 3" key="1">
    <citation type="submission" date="2013-05" db="EMBL/GenBank/DDBJ databases">
        <title>Genome assembly of Chondromyces apiculatus DSM 436.</title>
        <authorList>
            <person name="Sharma G."/>
            <person name="Khatri I."/>
            <person name="Kaur C."/>
            <person name="Mayilraj S."/>
            <person name="Subramanian S."/>
        </authorList>
    </citation>
    <scope>NUCLEOTIDE SEQUENCE [LARGE SCALE GENOMIC DNA]</scope>
    <source>
        <strain evidence="2 3">DSM 436</strain>
    </source>
</reference>
<accession>A0A017T1D9</accession>